<keyword evidence="1" id="KW-0732">Signal</keyword>
<gene>
    <name evidence="2" type="ORF">P174DRAFT_11611</name>
</gene>
<evidence type="ECO:0000256" key="1">
    <source>
        <dbReference type="SAM" id="SignalP"/>
    </source>
</evidence>
<feature type="signal peptide" evidence="1">
    <location>
        <begin position="1"/>
        <end position="24"/>
    </location>
</feature>
<organism evidence="2 3">
    <name type="scientific">Aspergillus novofumigatus (strain IBT 16806)</name>
    <dbReference type="NCBI Taxonomy" id="1392255"/>
    <lineage>
        <taxon>Eukaryota</taxon>
        <taxon>Fungi</taxon>
        <taxon>Dikarya</taxon>
        <taxon>Ascomycota</taxon>
        <taxon>Pezizomycotina</taxon>
        <taxon>Eurotiomycetes</taxon>
        <taxon>Eurotiomycetidae</taxon>
        <taxon>Eurotiales</taxon>
        <taxon>Aspergillaceae</taxon>
        <taxon>Aspergillus</taxon>
        <taxon>Aspergillus subgen. Fumigati</taxon>
    </lineage>
</organism>
<evidence type="ECO:0000313" key="3">
    <source>
        <dbReference type="Proteomes" id="UP000234474"/>
    </source>
</evidence>
<dbReference type="VEuPathDB" id="FungiDB:P174DRAFT_11611"/>
<dbReference type="RefSeq" id="XP_024686902.1">
    <property type="nucleotide sequence ID" value="XM_024821046.1"/>
</dbReference>
<proteinExistence type="predicted"/>
<dbReference type="EMBL" id="MSZS01000001">
    <property type="protein sequence ID" value="PKX98307.1"/>
    <property type="molecule type" value="Genomic_DNA"/>
</dbReference>
<dbReference type="Proteomes" id="UP000234474">
    <property type="component" value="Unassembled WGS sequence"/>
</dbReference>
<accession>A0A2I1CL05</accession>
<evidence type="ECO:0000313" key="2">
    <source>
        <dbReference type="EMBL" id="PKX98307.1"/>
    </source>
</evidence>
<dbReference type="AlphaFoldDB" id="A0A2I1CL05"/>
<feature type="chain" id="PRO_5014121035" evidence="1">
    <location>
        <begin position="25"/>
        <end position="155"/>
    </location>
</feature>
<name>A0A2I1CL05_ASPN1</name>
<comment type="caution">
    <text evidence="2">The sequence shown here is derived from an EMBL/GenBank/DDBJ whole genome shotgun (WGS) entry which is preliminary data.</text>
</comment>
<protein>
    <submittedName>
        <fullName evidence="2">Uncharacterized protein</fullName>
    </submittedName>
</protein>
<reference evidence="3" key="1">
    <citation type="journal article" date="2018" name="Proc. Natl. Acad. Sci. U.S.A.">
        <title>Linking secondary metabolites to gene clusters through genome sequencing of six diverse Aspergillus species.</title>
        <authorList>
            <person name="Kaerboelling I."/>
            <person name="Vesth T.C."/>
            <person name="Frisvad J.C."/>
            <person name="Nybo J.L."/>
            <person name="Theobald S."/>
            <person name="Kuo A."/>
            <person name="Bowyer P."/>
            <person name="Matsuda Y."/>
            <person name="Mondo S."/>
            <person name="Lyhne E.K."/>
            <person name="Kogle M.E."/>
            <person name="Clum A."/>
            <person name="Lipzen A."/>
            <person name="Salamov A."/>
            <person name="Ngan C.Y."/>
            <person name="Daum C."/>
            <person name="Chiniquy J."/>
            <person name="Barry K."/>
            <person name="LaButti K."/>
            <person name="Haridas S."/>
            <person name="Simmons B.A."/>
            <person name="Magnuson J.K."/>
            <person name="Mortensen U.H."/>
            <person name="Larsen T.O."/>
            <person name="Grigoriev I.V."/>
            <person name="Baker S.E."/>
            <person name="Andersen M.R."/>
        </authorList>
    </citation>
    <scope>NUCLEOTIDE SEQUENCE [LARGE SCALE GENOMIC DNA]</scope>
    <source>
        <strain evidence="3">IBT 16806</strain>
    </source>
</reference>
<dbReference type="GeneID" id="36528372"/>
<keyword evidence="3" id="KW-1185">Reference proteome</keyword>
<sequence>MLQCSSLCMLLGLIFLFPVPELLCLPISEIPGHGSAYLDLQNTMEIQLCIIFRHHYPLLRKYRQGTYGKSGKAGQYAIESTWNGMSIRQQNDSIHTKYRSKASVLSIVQCSCIHQYATCINRSSGHIAANHNRLTDLEEADTWKVVDPFMEGIES</sequence>